<dbReference type="InterPro" id="IPR000182">
    <property type="entry name" value="GNAT_dom"/>
</dbReference>
<protein>
    <recommendedName>
        <fullName evidence="5">[Ribosomal protein bS18]-alanine N-acetyltransferase</fullName>
        <ecNumber evidence="5">2.3.1.266</ecNumber>
    </recommendedName>
</protein>
<dbReference type="Pfam" id="PF00583">
    <property type="entry name" value="Acetyltransf_1"/>
    <property type="match status" value="1"/>
</dbReference>
<dbReference type="EC" id="2.3.1.266" evidence="5"/>
<evidence type="ECO:0000313" key="7">
    <source>
        <dbReference type="EMBL" id="SEQ09694.1"/>
    </source>
</evidence>
<organism evidence="7 8">
    <name type="scientific">Thalassovita taeanensis</name>
    <dbReference type="NCBI Taxonomy" id="657014"/>
    <lineage>
        <taxon>Bacteria</taxon>
        <taxon>Pseudomonadati</taxon>
        <taxon>Pseudomonadota</taxon>
        <taxon>Alphaproteobacteria</taxon>
        <taxon>Rhodobacterales</taxon>
        <taxon>Roseobacteraceae</taxon>
        <taxon>Thalassovita</taxon>
    </lineage>
</organism>
<dbReference type="Proteomes" id="UP000198634">
    <property type="component" value="Unassembled WGS sequence"/>
</dbReference>
<name>A0A1H9D8B3_9RHOB</name>
<comment type="similarity">
    <text evidence="1 5">Belongs to the acetyltransferase family. RimI subfamily.</text>
</comment>
<dbReference type="InterPro" id="IPR050680">
    <property type="entry name" value="YpeA/RimI_acetyltransf"/>
</dbReference>
<feature type="domain" description="N-acetyltransferase" evidence="6">
    <location>
        <begin position="1"/>
        <end position="137"/>
    </location>
</feature>
<evidence type="ECO:0000256" key="1">
    <source>
        <dbReference type="ARBA" id="ARBA00005395"/>
    </source>
</evidence>
<dbReference type="RefSeq" id="WP_090269154.1">
    <property type="nucleotide sequence ID" value="NZ_FOEP01000004.1"/>
</dbReference>
<dbReference type="GO" id="GO:0005737">
    <property type="term" value="C:cytoplasm"/>
    <property type="evidence" value="ECO:0007669"/>
    <property type="project" value="UniProtKB-SubCell"/>
</dbReference>
<dbReference type="CDD" id="cd04301">
    <property type="entry name" value="NAT_SF"/>
    <property type="match status" value="1"/>
</dbReference>
<dbReference type="InterPro" id="IPR016181">
    <property type="entry name" value="Acyl_CoA_acyltransferase"/>
</dbReference>
<dbReference type="PROSITE" id="PS51186">
    <property type="entry name" value="GNAT"/>
    <property type="match status" value="1"/>
</dbReference>
<dbReference type="SUPFAM" id="SSF55729">
    <property type="entry name" value="Acyl-CoA N-acyltransferases (Nat)"/>
    <property type="match status" value="1"/>
</dbReference>
<dbReference type="PANTHER" id="PTHR43420">
    <property type="entry name" value="ACETYLTRANSFERASE"/>
    <property type="match status" value="1"/>
</dbReference>
<dbReference type="AlphaFoldDB" id="A0A1H9D8B3"/>
<dbReference type="PANTHER" id="PTHR43420:SF44">
    <property type="entry name" value="ACETYLTRANSFERASE YPEA"/>
    <property type="match status" value="1"/>
</dbReference>
<gene>
    <name evidence="7" type="ORF">SAMN04488092_10450</name>
</gene>
<sequence>MAPEDLARLHAAAFTTLRPWSAAEFETLLASPYVFLAAQPQGFALGRVIADEAELLTLATDPAHRRQGLGRDLLHRYHDTAQQRGATTTFLEVAEDNQPAIALYHSDGYAIMAQRRDYYRTTQGTRLAALIMRRALP</sequence>
<evidence type="ECO:0000256" key="4">
    <source>
        <dbReference type="ARBA" id="ARBA00023315"/>
    </source>
</evidence>
<evidence type="ECO:0000256" key="2">
    <source>
        <dbReference type="ARBA" id="ARBA00022490"/>
    </source>
</evidence>
<reference evidence="7 8" key="1">
    <citation type="submission" date="2016-10" db="EMBL/GenBank/DDBJ databases">
        <authorList>
            <person name="de Groot N.N."/>
        </authorList>
    </citation>
    <scope>NUCLEOTIDE SEQUENCE [LARGE SCALE GENOMIC DNA]</scope>
    <source>
        <strain evidence="7 8">DSM 22007</strain>
    </source>
</reference>
<keyword evidence="2 5" id="KW-0963">Cytoplasm</keyword>
<accession>A0A1H9D8B3</accession>
<comment type="catalytic activity">
    <reaction evidence="5">
        <text>N-terminal L-alanyl-[ribosomal protein bS18] + acetyl-CoA = N-terminal N(alpha)-acetyl-L-alanyl-[ribosomal protein bS18] + CoA + H(+)</text>
        <dbReference type="Rhea" id="RHEA:43756"/>
        <dbReference type="Rhea" id="RHEA-COMP:10676"/>
        <dbReference type="Rhea" id="RHEA-COMP:10677"/>
        <dbReference type="ChEBI" id="CHEBI:15378"/>
        <dbReference type="ChEBI" id="CHEBI:57287"/>
        <dbReference type="ChEBI" id="CHEBI:57288"/>
        <dbReference type="ChEBI" id="CHEBI:64718"/>
        <dbReference type="ChEBI" id="CHEBI:83683"/>
        <dbReference type="EC" id="2.3.1.266"/>
    </reaction>
</comment>
<dbReference type="InterPro" id="IPR006464">
    <property type="entry name" value="AcTrfase_RimI/Ard1"/>
</dbReference>
<dbReference type="STRING" id="657014.SAMN04488092_10450"/>
<proteinExistence type="inferred from homology"/>
<dbReference type="EMBL" id="FOEP01000004">
    <property type="protein sequence ID" value="SEQ09694.1"/>
    <property type="molecule type" value="Genomic_DNA"/>
</dbReference>
<evidence type="ECO:0000256" key="5">
    <source>
        <dbReference type="RuleBase" id="RU363094"/>
    </source>
</evidence>
<dbReference type="NCBIfam" id="TIGR01575">
    <property type="entry name" value="rimI"/>
    <property type="match status" value="1"/>
</dbReference>
<dbReference type="Gene3D" id="3.40.630.30">
    <property type="match status" value="1"/>
</dbReference>
<evidence type="ECO:0000259" key="6">
    <source>
        <dbReference type="PROSITE" id="PS51186"/>
    </source>
</evidence>
<keyword evidence="8" id="KW-1185">Reference proteome</keyword>
<keyword evidence="3 7" id="KW-0808">Transferase</keyword>
<evidence type="ECO:0000256" key="3">
    <source>
        <dbReference type="ARBA" id="ARBA00022679"/>
    </source>
</evidence>
<evidence type="ECO:0000313" key="8">
    <source>
        <dbReference type="Proteomes" id="UP000198634"/>
    </source>
</evidence>
<dbReference type="GO" id="GO:0008999">
    <property type="term" value="F:protein-N-terminal-alanine acetyltransferase activity"/>
    <property type="evidence" value="ECO:0007669"/>
    <property type="project" value="UniProtKB-EC"/>
</dbReference>
<comment type="function">
    <text evidence="5">Acetylates the N-terminal alanine of ribosomal protein bS18.</text>
</comment>
<dbReference type="OrthoDB" id="9804026at2"/>
<keyword evidence="4" id="KW-0012">Acyltransferase</keyword>
<comment type="subcellular location">
    <subcellularLocation>
        <location evidence="5">Cytoplasm</location>
    </subcellularLocation>
</comment>